<protein>
    <submittedName>
        <fullName evidence="2">Protein polybromo-1</fullName>
    </submittedName>
</protein>
<organism evidence="2 3">
    <name type="scientific">Parelaphostrongylus tenuis</name>
    <name type="common">Meningeal worm</name>
    <dbReference type="NCBI Taxonomy" id="148309"/>
    <lineage>
        <taxon>Eukaryota</taxon>
        <taxon>Metazoa</taxon>
        <taxon>Ecdysozoa</taxon>
        <taxon>Nematoda</taxon>
        <taxon>Chromadorea</taxon>
        <taxon>Rhabditida</taxon>
        <taxon>Rhabditina</taxon>
        <taxon>Rhabditomorpha</taxon>
        <taxon>Strongyloidea</taxon>
        <taxon>Metastrongylidae</taxon>
        <taxon>Parelaphostrongylus</taxon>
    </lineage>
</organism>
<reference evidence="2" key="1">
    <citation type="submission" date="2021-06" db="EMBL/GenBank/DDBJ databases">
        <title>Parelaphostrongylus tenuis whole genome reference sequence.</title>
        <authorList>
            <person name="Garwood T.J."/>
            <person name="Larsen P.A."/>
            <person name="Fountain-Jones N.M."/>
            <person name="Garbe J.R."/>
            <person name="Macchietto M.G."/>
            <person name="Kania S.A."/>
            <person name="Gerhold R.W."/>
            <person name="Richards J.E."/>
            <person name="Wolf T.M."/>
        </authorList>
    </citation>
    <scope>NUCLEOTIDE SEQUENCE</scope>
    <source>
        <strain evidence="2">MNPRO001-30</strain>
        <tissue evidence="2">Meninges</tissue>
    </source>
</reference>
<evidence type="ECO:0000313" key="3">
    <source>
        <dbReference type="Proteomes" id="UP001196413"/>
    </source>
</evidence>
<name>A0AAD5QQQ3_PARTN</name>
<accession>A0AAD5QQQ3</accession>
<keyword evidence="3" id="KW-1185">Reference proteome</keyword>
<evidence type="ECO:0000256" key="1">
    <source>
        <dbReference type="SAM" id="MobiDB-lite"/>
    </source>
</evidence>
<feature type="compositionally biased region" description="Low complexity" evidence="1">
    <location>
        <begin position="69"/>
        <end position="78"/>
    </location>
</feature>
<dbReference type="AlphaFoldDB" id="A0AAD5QQQ3"/>
<dbReference type="EMBL" id="JAHQIW010002481">
    <property type="protein sequence ID" value="KAJ1355466.1"/>
    <property type="molecule type" value="Genomic_DNA"/>
</dbReference>
<proteinExistence type="predicted"/>
<feature type="region of interest" description="Disordered" evidence="1">
    <location>
        <begin position="69"/>
        <end position="97"/>
    </location>
</feature>
<dbReference type="Proteomes" id="UP001196413">
    <property type="component" value="Unassembled WGS sequence"/>
</dbReference>
<feature type="compositionally biased region" description="Basic and acidic residues" evidence="1">
    <location>
        <begin position="86"/>
        <end position="97"/>
    </location>
</feature>
<sequence>MPSSSVTVQIADAGRTVVKAQAAEPVFVAPPSSVHARRVLHSETYLRYIESLSSTRQRSVSKWDASLNTTARNAQPNAARPPPTHWIRESRGRPVTREEDVVRALWRLRDELLESTCNLSVDKDFVGVL</sequence>
<comment type="caution">
    <text evidence="2">The sequence shown here is derived from an EMBL/GenBank/DDBJ whole genome shotgun (WGS) entry which is preliminary data.</text>
</comment>
<gene>
    <name evidence="2" type="primary">PBRM-1_1</name>
    <name evidence="2" type="ORF">KIN20_012865</name>
</gene>
<evidence type="ECO:0000313" key="2">
    <source>
        <dbReference type="EMBL" id="KAJ1355466.1"/>
    </source>
</evidence>